<dbReference type="Proteomes" id="UP000824160">
    <property type="component" value="Unassembled WGS sequence"/>
</dbReference>
<name>A0A9D1H7U2_9FIRM</name>
<sequence length="197" mass="21216">MKIYDITQELFGCVVFPGDPKPEKQAVLRIEEGAVCNLTKVSLCAHNGTHIDEPWHFCRDGKTVEQISLEKFIGKCYVAEAAGELMAEDAEKLLRKAKKADPESARRLLIKGAAYISAGAAKVFAEAGIWLFGNESQTVGPEDAPAEVHRILLGAEVVLLEGIRLGEVPEGVYLLNAAPINLGGCDGAPCRAVLMEL</sequence>
<dbReference type="EMBL" id="DVLW01000180">
    <property type="protein sequence ID" value="HIT94846.1"/>
    <property type="molecule type" value="Genomic_DNA"/>
</dbReference>
<comment type="caution">
    <text evidence="1">The sequence shown here is derived from an EMBL/GenBank/DDBJ whole genome shotgun (WGS) entry which is preliminary data.</text>
</comment>
<dbReference type="InterPro" id="IPR037175">
    <property type="entry name" value="KFase_sf"/>
</dbReference>
<dbReference type="PANTHER" id="PTHR31118:SF32">
    <property type="entry name" value="KYNURENINE FORMAMIDASE"/>
    <property type="match status" value="1"/>
</dbReference>
<dbReference type="AlphaFoldDB" id="A0A9D1H7U2"/>
<dbReference type="Gene3D" id="3.50.30.50">
    <property type="entry name" value="Putative cyclase"/>
    <property type="match status" value="1"/>
</dbReference>
<gene>
    <name evidence="1" type="ORF">IAC43_06640</name>
</gene>
<proteinExistence type="predicted"/>
<accession>A0A9D1H7U2</accession>
<evidence type="ECO:0000313" key="1">
    <source>
        <dbReference type="EMBL" id="HIT94846.1"/>
    </source>
</evidence>
<dbReference type="GO" id="GO:0004061">
    <property type="term" value="F:arylformamidase activity"/>
    <property type="evidence" value="ECO:0007669"/>
    <property type="project" value="InterPro"/>
</dbReference>
<reference evidence="1" key="2">
    <citation type="journal article" date="2021" name="PeerJ">
        <title>Extensive microbial diversity within the chicken gut microbiome revealed by metagenomics and culture.</title>
        <authorList>
            <person name="Gilroy R."/>
            <person name="Ravi A."/>
            <person name="Getino M."/>
            <person name="Pursley I."/>
            <person name="Horton D.L."/>
            <person name="Alikhan N.F."/>
            <person name="Baker D."/>
            <person name="Gharbi K."/>
            <person name="Hall N."/>
            <person name="Watson M."/>
            <person name="Adriaenssens E.M."/>
            <person name="Foster-Nyarko E."/>
            <person name="Jarju S."/>
            <person name="Secka A."/>
            <person name="Antonio M."/>
            <person name="Oren A."/>
            <person name="Chaudhuri R.R."/>
            <person name="La Ragione R."/>
            <person name="Hildebrand F."/>
            <person name="Pallen M.J."/>
        </authorList>
    </citation>
    <scope>NUCLEOTIDE SEQUENCE</scope>
    <source>
        <strain evidence="1">ChiBcec7-5410</strain>
    </source>
</reference>
<dbReference type="PANTHER" id="PTHR31118">
    <property type="entry name" value="CYCLASE-LIKE PROTEIN 2"/>
    <property type="match status" value="1"/>
</dbReference>
<reference evidence="1" key="1">
    <citation type="submission" date="2020-10" db="EMBL/GenBank/DDBJ databases">
        <authorList>
            <person name="Gilroy R."/>
        </authorList>
    </citation>
    <scope>NUCLEOTIDE SEQUENCE</scope>
    <source>
        <strain evidence="1">ChiBcec7-5410</strain>
    </source>
</reference>
<dbReference type="InterPro" id="IPR007325">
    <property type="entry name" value="KFase/CYL"/>
</dbReference>
<organism evidence="1 2">
    <name type="scientific">Candidatus Faecivivens stercoripullorum</name>
    <dbReference type="NCBI Taxonomy" id="2840805"/>
    <lineage>
        <taxon>Bacteria</taxon>
        <taxon>Bacillati</taxon>
        <taxon>Bacillota</taxon>
        <taxon>Clostridia</taxon>
        <taxon>Eubacteriales</taxon>
        <taxon>Oscillospiraceae</taxon>
        <taxon>Oscillospiraceae incertae sedis</taxon>
        <taxon>Candidatus Faecivivens</taxon>
    </lineage>
</organism>
<evidence type="ECO:0000313" key="2">
    <source>
        <dbReference type="Proteomes" id="UP000824160"/>
    </source>
</evidence>
<dbReference type="SUPFAM" id="SSF102198">
    <property type="entry name" value="Putative cyclase"/>
    <property type="match status" value="1"/>
</dbReference>
<dbReference type="GO" id="GO:0019441">
    <property type="term" value="P:L-tryptophan catabolic process to kynurenine"/>
    <property type="evidence" value="ECO:0007669"/>
    <property type="project" value="InterPro"/>
</dbReference>
<dbReference type="Pfam" id="PF04199">
    <property type="entry name" value="Cyclase"/>
    <property type="match status" value="1"/>
</dbReference>
<protein>
    <submittedName>
        <fullName evidence="1">Cyclase family protein</fullName>
    </submittedName>
</protein>